<name>A0A1M7THH2_9RHOB</name>
<organism evidence="1 2">
    <name type="scientific">Oceanicella actignis</name>
    <dbReference type="NCBI Taxonomy" id="1189325"/>
    <lineage>
        <taxon>Bacteria</taxon>
        <taxon>Pseudomonadati</taxon>
        <taxon>Pseudomonadota</taxon>
        <taxon>Alphaproteobacteria</taxon>
        <taxon>Rhodobacterales</taxon>
        <taxon>Paracoccaceae</taxon>
        <taxon>Oceanicella</taxon>
    </lineage>
</organism>
<reference evidence="1 2" key="1">
    <citation type="submission" date="2016-12" db="EMBL/GenBank/DDBJ databases">
        <authorList>
            <person name="Song W.-J."/>
            <person name="Kurnit D.M."/>
        </authorList>
    </citation>
    <scope>NUCLEOTIDE SEQUENCE [LARGE SCALE GENOMIC DNA]</scope>
    <source>
        <strain evidence="1 2">CGMCC 1.10808</strain>
    </source>
</reference>
<keyword evidence="2" id="KW-1185">Reference proteome</keyword>
<gene>
    <name evidence="1" type="ORF">SAMN05216200_106174</name>
</gene>
<dbReference type="Pfam" id="PF00300">
    <property type="entry name" value="His_Phos_1"/>
    <property type="match status" value="1"/>
</dbReference>
<evidence type="ECO:0000313" key="1">
    <source>
        <dbReference type="EMBL" id="SHN70229.1"/>
    </source>
</evidence>
<dbReference type="STRING" id="1189325.SAMN04488119_10629"/>
<dbReference type="CDD" id="cd07067">
    <property type="entry name" value="HP_PGM_like"/>
    <property type="match status" value="1"/>
</dbReference>
<dbReference type="Gene3D" id="3.40.50.1240">
    <property type="entry name" value="Phosphoglycerate mutase-like"/>
    <property type="match status" value="1"/>
</dbReference>
<dbReference type="AlphaFoldDB" id="A0A1M7THH2"/>
<dbReference type="RefSeq" id="WP_072747589.1">
    <property type="nucleotide sequence ID" value="NZ_FOHL01000006.1"/>
</dbReference>
<accession>A0A1M7THH2</accession>
<dbReference type="SMART" id="SM00855">
    <property type="entry name" value="PGAM"/>
    <property type="match status" value="1"/>
</dbReference>
<dbReference type="InterPro" id="IPR013078">
    <property type="entry name" value="His_Pase_superF_clade-1"/>
</dbReference>
<dbReference type="EMBL" id="FRDL01000006">
    <property type="protein sequence ID" value="SHN70229.1"/>
    <property type="molecule type" value="Genomic_DNA"/>
</dbReference>
<evidence type="ECO:0000313" key="2">
    <source>
        <dbReference type="Proteomes" id="UP000184066"/>
    </source>
</evidence>
<dbReference type="SUPFAM" id="SSF53254">
    <property type="entry name" value="Phosphoglycerate mutase-like"/>
    <property type="match status" value="1"/>
</dbReference>
<sequence length="179" mass="20104">MIFLRHPPPDAPPGLCYGRLDLDLAPGAEAEIAAALDATPRARHVVSSPARRARILAEALAARDGLEVRFDERLWEYGFGAWEGRLWSELPREDTERWMQDMWTRRDHGGDSFEQLHARVEAALRDMPDGAVVVCHAGPIRAAQMILLGLSFEQVFARKVPFAAPIDLRKEAARWRASL</sequence>
<protein>
    <submittedName>
        <fullName evidence="1">Alpha-ribazole phosphatase</fullName>
    </submittedName>
</protein>
<proteinExistence type="predicted"/>
<dbReference type="OrthoDB" id="9781415at2"/>
<dbReference type="InterPro" id="IPR029033">
    <property type="entry name" value="His_PPase_superfam"/>
</dbReference>
<dbReference type="Proteomes" id="UP000184066">
    <property type="component" value="Unassembled WGS sequence"/>
</dbReference>